<gene>
    <name evidence="1" type="ORF">C3729_04655</name>
</gene>
<evidence type="ECO:0000313" key="2">
    <source>
        <dbReference type="Proteomes" id="UP000238565"/>
    </source>
</evidence>
<accession>A0A2S7I6V4</accession>
<proteinExistence type="predicted"/>
<dbReference type="Proteomes" id="UP000238565">
    <property type="component" value="Unassembled WGS sequence"/>
</dbReference>
<protein>
    <submittedName>
        <fullName evidence="1">Uncharacterized protein</fullName>
    </submittedName>
</protein>
<dbReference type="AlphaFoldDB" id="A0A2S7I6V4"/>
<evidence type="ECO:0000313" key="1">
    <source>
        <dbReference type="EMBL" id="PPZ92265.1"/>
    </source>
</evidence>
<dbReference type="RefSeq" id="WP_104793080.1">
    <property type="nucleotide sequence ID" value="NZ_PTPZ01000002.1"/>
</dbReference>
<comment type="caution">
    <text evidence="1">The sequence shown here is derived from an EMBL/GenBank/DDBJ whole genome shotgun (WGS) entry which is preliminary data.</text>
</comment>
<reference evidence="1 2" key="1">
    <citation type="submission" date="2018-02" db="EMBL/GenBank/DDBJ databases">
        <title>Draft genome sequence of bacterial isolates from marine environment.</title>
        <authorList>
            <person name="Singh S.K."/>
            <person name="Hill R."/>
            <person name="Major S."/>
            <person name="Cai H."/>
            <person name="Li Y."/>
        </authorList>
    </citation>
    <scope>NUCLEOTIDE SEQUENCE [LARGE SCALE GENOMIC DNA]</scope>
    <source>
        <strain evidence="1 2">IMET F</strain>
    </source>
</reference>
<sequence>MLKKRLKKIAKKCDNKKEIEIIKDGNLSSIKGGTSAELQVCNTLYDCSFNFSDCPHLHSCGANFA</sequence>
<dbReference type="EMBL" id="PTPZ01000002">
    <property type="protein sequence ID" value="PPZ92265.1"/>
    <property type="molecule type" value="Genomic_DNA"/>
</dbReference>
<name>A0A2S7I6V4_9FLAO</name>
<organism evidence="1 2">
    <name type="scientific">Cloacibacterium normanense</name>
    <dbReference type="NCBI Taxonomy" id="237258"/>
    <lineage>
        <taxon>Bacteria</taxon>
        <taxon>Pseudomonadati</taxon>
        <taxon>Bacteroidota</taxon>
        <taxon>Flavobacteriia</taxon>
        <taxon>Flavobacteriales</taxon>
        <taxon>Weeksellaceae</taxon>
    </lineage>
</organism>